<name>B9YA60_9FIRM</name>
<comment type="caution">
    <text evidence="1">The sequence shown here is derived from an EMBL/GenBank/DDBJ whole genome shotgun (WGS) entry which is preliminary data.</text>
</comment>
<sequence>MDQNQVQTHVGSYSPRALISYIKMETSVIFWGETLLWRGQGILFIF</sequence>
<organism evidence="1 2">
    <name type="scientific">Holdemania filiformis DSM 12042</name>
    <dbReference type="NCBI Taxonomy" id="545696"/>
    <lineage>
        <taxon>Bacteria</taxon>
        <taxon>Bacillati</taxon>
        <taxon>Bacillota</taxon>
        <taxon>Erysipelotrichia</taxon>
        <taxon>Erysipelotrichales</taxon>
        <taxon>Erysipelotrichaceae</taxon>
        <taxon>Holdemania</taxon>
    </lineage>
</organism>
<dbReference type="STRING" id="545696.HOLDEFILI_02717"/>
<dbReference type="HOGENOM" id="CLU_3184594_0_0_9"/>
<proteinExistence type="predicted"/>
<protein>
    <submittedName>
        <fullName evidence="1">Uncharacterized protein</fullName>
    </submittedName>
</protein>
<accession>B9YA60</accession>
<gene>
    <name evidence="1" type="ORF">HOLDEFILI_02717</name>
</gene>
<evidence type="ECO:0000313" key="2">
    <source>
        <dbReference type="Proteomes" id="UP000005950"/>
    </source>
</evidence>
<dbReference type="AlphaFoldDB" id="B9YA60"/>
<reference evidence="1 2" key="1">
    <citation type="submission" date="2008-12" db="EMBL/GenBank/DDBJ databases">
        <authorList>
            <person name="Fulton L."/>
            <person name="Clifton S."/>
            <person name="Fulton B."/>
            <person name="Xu J."/>
            <person name="Minx P."/>
            <person name="Pepin K.H."/>
            <person name="Johnson M."/>
            <person name="Bhonagiri V."/>
            <person name="Nash W.E."/>
            <person name="Mardis E.R."/>
            <person name="Wilson R.K."/>
        </authorList>
    </citation>
    <scope>NUCLEOTIDE SEQUENCE [LARGE SCALE GENOMIC DNA]</scope>
    <source>
        <strain evidence="1 2">DSM 12042</strain>
    </source>
</reference>
<dbReference type="EMBL" id="ACCF01000168">
    <property type="protein sequence ID" value="EEF67134.1"/>
    <property type="molecule type" value="Genomic_DNA"/>
</dbReference>
<dbReference type="Proteomes" id="UP000005950">
    <property type="component" value="Unassembled WGS sequence"/>
</dbReference>
<evidence type="ECO:0000313" key="1">
    <source>
        <dbReference type="EMBL" id="EEF67134.1"/>
    </source>
</evidence>
<reference evidence="1 2" key="2">
    <citation type="submission" date="2009-02" db="EMBL/GenBank/DDBJ databases">
        <title>Draft genome sequence of Holdemania filiformis DSM 12042.</title>
        <authorList>
            <person name="Sudarsanam P."/>
            <person name="Ley R."/>
            <person name="Guruge J."/>
            <person name="Turnbaugh P.J."/>
            <person name="Mahowald M."/>
            <person name="Liep D."/>
            <person name="Gordon J."/>
        </authorList>
    </citation>
    <scope>NUCLEOTIDE SEQUENCE [LARGE SCALE GENOMIC DNA]</scope>
    <source>
        <strain evidence="1 2">DSM 12042</strain>
    </source>
</reference>